<name>B0DUU0_LACBS</name>
<dbReference type="EMBL" id="DS547137">
    <property type="protein sequence ID" value="EDR01604.1"/>
    <property type="molecule type" value="Genomic_DNA"/>
</dbReference>
<reference evidence="1 2" key="1">
    <citation type="journal article" date="2008" name="Nature">
        <title>The genome of Laccaria bicolor provides insights into mycorrhizal symbiosis.</title>
        <authorList>
            <person name="Martin F."/>
            <person name="Aerts A."/>
            <person name="Ahren D."/>
            <person name="Brun A."/>
            <person name="Danchin E.G.J."/>
            <person name="Duchaussoy F."/>
            <person name="Gibon J."/>
            <person name="Kohler A."/>
            <person name="Lindquist E."/>
            <person name="Pereda V."/>
            <person name="Salamov A."/>
            <person name="Shapiro H.J."/>
            <person name="Wuyts J."/>
            <person name="Blaudez D."/>
            <person name="Buee M."/>
            <person name="Brokstein P."/>
            <person name="Canbaeck B."/>
            <person name="Cohen D."/>
            <person name="Courty P.E."/>
            <person name="Coutinho P.M."/>
            <person name="Delaruelle C."/>
            <person name="Detter J.C."/>
            <person name="Deveau A."/>
            <person name="DiFazio S."/>
            <person name="Duplessis S."/>
            <person name="Fraissinet-Tachet L."/>
            <person name="Lucic E."/>
            <person name="Frey-Klett P."/>
            <person name="Fourrey C."/>
            <person name="Feussner I."/>
            <person name="Gay G."/>
            <person name="Grimwood J."/>
            <person name="Hoegger P.J."/>
            <person name="Jain P."/>
            <person name="Kilaru S."/>
            <person name="Labbe J."/>
            <person name="Lin Y.C."/>
            <person name="Legue V."/>
            <person name="Le Tacon F."/>
            <person name="Marmeisse R."/>
            <person name="Melayah D."/>
            <person name="Montanini B."/>
            <person name="Muratet M."/>
            <person name="Nehls U."/>
            <person name="Niculita-Hirzel H."/>
            <person name="Oudot-Le Secq M.P."/>
            <person name="Peter M."/>
            <person name="Quesneville H."/>
            <person name="Rajashekar B."/>
            <person name="Reich M."/>
            <person name="Rouhier N."/>
            <person name="Schmutz J."/>
            <person name="Yin T."/>
            <person name="Chalot M."/>
            <person name="Henrissat B."/>
            <person name="Kuees U."/>
            <person name="Lucas S."/>
            <person name="Van de Peer Y."/>
            <person name="Podila G.K."/>
            <person name="Polle A."/>
            <person name="Pukkila P.J."/>
            <person name="Richardson P.M."/>
            <person name="Rouze P."/>
            <person name="Sanders I.R."/>
            <person name="Stajich J.E."/>
            <person name="Tunlid A."/>
            <person name="Tuskan G."/>
            <person name="Grigoriev I.V."/>
        </authorList>
    </citation>
    <scope>NUCLEOTIDE SEQUENCE [LARGE SCALE GENOMIC DNA]</scope>
    <source>
        <strain evidence="2">S238N-H82 / ATCC MYA-4686</strain>
    </source>
</reference>
<dbReference type="InParanoid" id="B0DUU0"/>
<evidence type="ECO:0000313" key="1">
    <source>
        <dbReference type="EMBL" id="EDR01604.1"/>
    </source>
</evidence>
<keyword evidence="2" id="KW-1185">Reference proteome</keyword>
<proteinExistence type="predicted"/>
<sequence>MPGYPTTVSVIRALAGTMSMVIKTSVQSWSGGLYGLTEQRLTRHPQWGMASRGTATTLCSLNFFPSAYMLQACVLLLLPRSPNTPLTLRISGIIVIRSTQEFIGSHKSQSTPRSVSKAAIAAASSSPAADEHLAKNLRKFASAHTALLGWAGFQALQLKRVPANIRQNALLIDLSYHPHTESHRR</sequence>
<gene>
    <name evidence="1" type="ORF">LACBIDRAFT_310660</name>
</gene>
<protein>
    <submittedName>
        <fullName evidence="1">Predicted protein</fullName>
    </submittedName>
</protein>
<dbReference type="Proteomes" id="UP000001194">
    <property type="component" value="Unassembled WGS sequence"/>
</dbReference>
<evidence type="ECO:0000313" key="2">
    <source>
        <dbReference type="Proteomes" id="UP000001194"/>
    </source>
</evidence>
<dbReference type="HOGENOM" id="CLU_1461555_0_0_1"/>
<organism evidence="2">
    <name type="scientific">Laccaria bicolor (strain S238N-H82 / ATCC MYA-4686)</name>
    <name type="common">Bicoloured deceiver</name>
    <name type="synonym">Laccaria laccata var. bicolor</name>
    <dbReference type="NCBI Taxonomy" id="486041"/>
    <lineage>
        <taxon>Eukaryota</taxon>
        <taxon>Fungi</taxon>
        <taxon>Dikarya</taxon>
        <taxon>Basidiomycota</taxon>
        <taxon>Agaricomycotina</taxon>
        <taxon>Agaricomycetes</taxon>
        <taxon>Agaricomycetidae</taxon>
        <taxon>Agaricales</taxon>
        <taxon>Agaricineae</taxon>
        <taxon>Hydnangiaceae</taxon>
        <taxon>Laccaria</taxon>
    </lineage>
</organism>
<dbReference type="RefSeq" id="XP_001887680.1">
    <property type="nucleotide sequence ID" value="XM_001887645.1"/>
</dbReference>
<dbReference type="KEGG" id="lbc:LACBIDRAFT_310660"/>
<dbReference type="GeneID" id="6083288"/>
<accession>B0DUU0</accession>
<dbReference type="AlphaFoldDB" id="B0DUU0"/>